<reference evidence="2 3" key="1">
    <citation type="journal article" date="2007" name="Nature">
        <title>Evolution of genes and genomes on the Drosophila phylogeny.</title>
        <authorList>
            <consortium name="Drosophila 12 Genomes Consortium"/>
            <person name="Clark A.G."/>
            <person name="Eisen M.B."/>
            <person name="Smith D.R."/>
            <person name="Bergman C.M."/>
            <person name="Oliver B."/>
            <person name="Markow T.A."/>
            <person name="Kaufman T.C."/>
            <person name="Kellis M."/>
            <person name="Gelbart W."/>
            <person name="Iyer V.N."/>
            <person name="Pollard D.A."/>
            <person name="Sackton T.B."/>
            <person name="Larracuente A.M."/>
            <person name="Singh N.D."/>
            <person name="Abad J.P."/>
            <person name="Abt D.N."/>
            <person name="Adryan B."/>
            <person name="Aguade M."/>
            <person name="Akashi H."/>
            <person name="Anderson W.W."/>
            <person name="Aquadro C.F."/>
            <person name="Ardell D.H."/>
            <person name="Arguello R."/>
            <person name="Artieri C.G."/>
            <person name="Barbash D.A."/>
            <person name="Barker D."/>
            <person name="Barsanti P."/>
            <person name="Batterham P."/>
            <person name="Batzoglou S."/>
            <person name="Begun D."/>
            <person name="Bhutkar A."/>
            <person name="Blanco E."/>
            <person name="Bosak S.A."/>
            <person name="Bradley R.K."/>
            <person name="Brand A.D."/>
            <person name="Brent M.R."/>
            <person name="Brooks A.N."/>
            <person name="Brown R.H."/>
            <person name="Butlin R.K."/>
            <person name="Caggese C."/>
            <person name="Calvi B.R."/>
            <person name="Bernardo de Carvalho A."/>
            <person name="Caspi A."/>
            <person name="Castrezana S."/>
            <person name="Celniker S.E."/>
            <person name="Chang J.L."/>
            <person name="Chapple C."/>
            <person name="Chatterji S."/>
            <person name="Chinwalla A."/>
            <person name="Civetta A."/>
            <person name="Clifton S.W."/>
            <person name="Comeron J.M."/>
            <person name="Costello J.C."/>
            <person name="Coyne J.A."/>
            <person name="Daub J."/>
            <person name="David R.G."/>
            <person name="Delcher A.L."/>
            <person name="Delehaunty K."/>
            <person name="Do C.B."/>
            <person name="Ebling H."/>
            <person name="Edwards K."/>
            <person name="Eickbush T."/>
            <person name="Evans J.D."/>
            <person name="Filipski A."/>
            <person name="Findeiss S."/>
            <person name="Freyhult E."/>
            <person name="Fulton L."/>
            <person name="Fulton R."/>
            <person name="Garcia A.C."/>
            <person name="Gardiner A."/>
            <person name="Garfield D.A."/>
            <person name="Garvin B.E."/>
            <person name="Gibson G."/>
            <person name="Gilbert D."/>
            <person name="Gnerre S."/>
            <person name="Godfrey J."/>
            <person name="Good R."/>
            <person name="Gotea V."/>
            <person name="Gravely B."/>
            <person name="Greenberg A.J."/>
            <person name="Griffiths-Jones S."/>
            <person name="Gross S."/>
            <person name="Guigo R."/>
            <person name="Gustafson E.A."/>
            <person name="Haerty W."/>
            <person name="Hahn M.W."/>
            <person name="Halligan D.L."/>
            <person name="Halpern A.L."/>
            <person name="Halter G.M."/>
            <person name="Han M.V."/>
            <person name="Heger A."/>
            <person name="Hillier L."/>
            <person name="Hinrichs A.S."/>
            <person name="Holmes I."/>
            <person name="Hoskins R.A."/>
            <person name="Hubisz M.J."/>
            <person name="Hultmark D."/>
            <person name="Huntley M.A."/>
            <person name="Jaffe D.B."/>
            <person name="Jagadeeshan S."/>
            <person name="Jeck W.R."/>
            <person name="Johnson J."/>
            <person name="Jones C.D."/>
            <person name="Jordan W.C."/>
            <person name="Karpen G.H."/>
            <person name="Kataoka E."/>
            <person name="Keightley P.D."/>
            <person name="Kheradpour P."/>
            <person name="Kirkness E.F."/>
            <person name="Koerich L.B."/>
            <person name="Kristiansen K."/>
            <person name="Kudrna D."/>
            <person name="Kulathinal R.J."/>
            <person name="Kumar S."/>
            <person name="Kwok R."/>
            <person name="Lander E."/>
            <person name="Langley C.H."/>
            <person name="Lapoint R."/>
            <person name="Lazzaro B.P."/>
            <person name="Lee S.J."/>
            <person name="Levesque L."/>
            <person name="Li R."/>
            <person name="Lin C.F."/>
            <person name="Lin M.F."/>
            <person name="Lindblad-Toh K."/>
            <person name="Llopart A."/>
            <person name="Long M."/>
            <person name="Low L."/>
            <person name="Lozovsky E."/>
            <person name="Lu J."/>
            <person name="Luo M."/>
            <person name="Machado C.A."/>
            <person name="Makalowski W."/>
            <person name="Marzo M."/>
            <person name="Matsuda M."/>
            <person name="Matzkin L."/>
            <person name="McAllister B."/>
            <person name="McBride C.S."/>
            <person name="McKernan B."/>
            <person name="McKernan K."/>
            <person name="Mendez-Lago M."/>
            <person name="Minx P."/>
            <person name="Mollenhauer M.U."/>
            <person name="Montooth K."/>
            <person name="Mount S.M."/>
            <person name="Mu X."/>
            <person name="Myers E."/>
            <person name="Negre B."/>
            <person name="Newfeld S."/>
            <person name="Nielsen R."/>
            <person name="Noor M.A."/>
            <person name="O'Grady P."/>
            <person name="Pachter L."/>
            <person name="Papaceit M."/>
            <person name="Parisi M.J."/>
            <person name="Parisi M."/>
            <person name="Parts L."/>
            <person name="Pedersen J.S."/>
            <person name="Pesole G."/>
            <person name="Phillippy A.M."/>
            <person name="Ponting C.P."/>
            <person name="Pop M."/>
            <person name="Porcelli D."/>
            <person name="Powell J.R."/>
            <person name="Prohaska S."/>
            <person name="Pruitt K."/>
            <person name="Puig M."/>
            <person name="Quesneville H."/>
            <person name="Ram K.R."/>
            <person name="Rand D."/>
            <person name="Rasmussen M.D."/>
            <person name="Reed L.K."/>
            <person name="Reenan R."/>
            <person name="Reily A."/>
            <person name="Remington K.A."/>
            <person name="Rieger T.T."/>
            <person name="Ritchie M.G."/>
            <person name="Robin C."/>
            <person name="Rogers Y.H."/>
            <person name="Rohde C."/>
            <person name="Rozas J."/>
            <person name="Rubenfield M.J."/>
            <person name="Ruiz A."/>
            <person name="Russo S."/>
            <person name="Salzberg S.L."/>
            <person name="Sanchez-Gracia A."/>
            <person name="Saranga D.J."/>
            <person name="Sato H."/>
            <person name="Schaeffer S.W."/>
            <person name="Schatz M.C."/>
            <person name="Schlenke T."/>
            <person name="Schwartz R."/>
            <person name="Segarra C."/>
            <person name="Singh R.S."/>
            <person name="Sirot L."/>
            <person name="Sirota M."/>
            <person name="Sisneros N.B."/>
            <person name="Smith C.D."/>
            <person name="Smith T.F."/>
            <person name="Spieth J."/>
            <person name="Stage D.E."/>
            <person name="Stark A."/>
            <person name="Stephan W."/>
            <person name="Strausberg R.L."/>
            <person name="Strempel S."/>
            <person name="Sturgill D."/>
            <person name="Sutton G."/>
            <person name="Sutton G.G."/>
            <person name="Tao W."/>
            <person name="Teichmann S."/>
            <person name="Tobari Y.N."/>
            <person name="Tomimura Y."/>
            <person name="Tsolas J.M."/>
            <person name="Valente V.L."/>
            <person name="Venter E."/>
            <person name="Venter J.C."/>
            <person name="Vicario S."/>
            <person name="Vieira F.G."/>
            <person name="Vilella A.J."/>
            <person name="Villasante A."/>
            <person name="Walenz B."/>
            <person name="Wang J."/>
            <person name="Wasserman M."/>
            <person name="Watts T."/>
            <person name="Wilson D."/>
            <person name="Wilson R.K."/>
            <person name="Wing R.A."/>
            <person name="Wolfner M.F."/>
            <person name="Wong A."/>
            <person name="Wong G.K."/>
            <person name="Wu C.I."/>
            <person name="Wu G."/>
            <person name="Yamamoto D."/>
            <person name="Yang H.P."/>
            <person name="Yang S.P."/>
            <person name="Yorke J.A."/>
            <person name="Yoshida K."/>
            <person name="Zdobnov E."/>
            <person name="Zhang P."/>
            <person name="Zhang Y."/>
            <person name="Zimin A.V."/>
            <person name="Baldwin J."/>
            <person name="Abdouelleil A."/>
            <person name="Abdulkadir J."/>
            <person name="Abebe A."/>
            <person name="Abera B."/>
            <person name="Abreu J."/>
            <person name="Acer S.C."/>
            <person name="Aftuck L."/>
            <person name="Alexander A."/>
            <person name="An P."/>
            <person name="Anderson E."/>
            <person name="Anderson S."/>
            <person name="Arachi H."/>
            <person name="Azer M."/>
            <person name="Bachantsang P."/>
            <person name="Barry A."/>
            <person name="Bayul T."/>
            <person name="Berlin A."/>
            <person name="Bessette D."/>
            <person name="Bloom T."/>
            <person name="Blye J."/>
            <person name="Boguslavskiy L."/>
            <person name="Bonnet C."/>
            <person name="Boukhgalter B."/>
            <person name="Bourzgui I."/>
            <person name="Brown A."/>
            <person name="Cahill P."/>
            <person name="Channer S."/>
            <person name="Cheshatsang Y."/>
            <person name="Chuda L."/>
            <person name="Citroen M."/>
            <person name="Collymore A."/>
            <person name="Cooke P."/>
            <person name="Costello M."/>
            <person name="D'Aco K."/>
            <person name="Daza R."/>
            <person name="De Haan G."/>
            <person name="DeGray S."/>
            <person name="DeMaso C."/>
            <person name="Dhargay N."/>
            <person name="Dooley K."/>
            <person name="Dooley E."/>
            <person name="Doricent M."/>
            <person name="Dorje P."/>
            <person name="Dorjee K."/>
            <person name="Dupes A."/>
            <person name="Elong R."/>
            <person name="Falk J."/>
            <person name="Farina A."/>
            <person name="Faro S."/>
            <person name="Ferguson D."/>
            <person name="Fisher S."/>
            <person name="Foley C.D."/>
            <person name="Franke A."/>
            <person name="Friedrich D."/>
            <person name="Gadbois L."/>
            <person name="Gearin G."/>
            <person name="Gearin C.R."/>
            <person name="Giannoukos G."/>
            <person name="Goode T."/>
            <person name="Graham J."/>
            <person name="Grandbois E."/>
            <person name="Grewal S."/>
            <person name="Gyaltsen K."/>
            <person name="Hafez N."/>
            <person name="Hagos B."/>
            <person name="Hall J."/>
            <person name="Henson C."/>
            <person name="Hollinger A."/>
            <person name="Honan T."/>
            <person name="Huard M.D."/>
            <person name="Hughes L."/>
            <person name="Hurhula B."/>
            <person name="Husby M.E."/>
            <person name="Kamat A."/>
            <person name="Kanga B."/>
            <person name="Kashin S."/>
            <person name="Khazanovich D."/>
            <person name="Kisner P."/>
            <person name="Lance K."/>
            <person name="Lara M."/>
            <person name="Lee W."/>
            <person name="Lennon N."/>
            <person name="Letendre F."/>
            <person name="LeVine R."/>
            <person name="Lipovsky A."/>
            <person name="Liu X."/>
            <person name="Liu J."/>
            <person name="Liu S."/>
            <person name="Lokyitsang T."/>
            <person name="Lokyitsang Y."/>
            <person name="Lubonja R."/>
            <person name="Lui A."/>
            <person name="MacDonald P."/>
            <person name="Magnisalis V."/>
            <person name="Maru K."/>
            <person name="Matthews C."/>
            <person name="McCusker W."/>
            <person name="McDonough S."/>
            <person name="Mehta T."/>
            <person name="Meldrim J."/>
            <person name="Meneus L."/>
            <person name="Mihai O."/>
            <person name="Mihalev A."/>
            <person name="Mihova T."/>
            <person name="Mittelman R."/>
            <person name="Mlenga V."/>
            <person name="Montmayeur A."/>
            <person name="Mulrain L."/>
            <person name="Navidi A."/>
            <person name="Naylor J."/>
            <person name="Negash T."/>
            <person name="Nguyen T."/>
            <person name="Nguyen N."/>
            <person name="Nicol R."/>
            <person name="Norbu C."/>
            <person name="Norbu N."/>
            <person name="Novod N."/>
            <person name="O'Neill B."/>
            <person name="Osman S."/>
            <person name="Markiewicz E."/>
            <person name="Oyono O.L."/>
            <person name="Patti C."/>
            <person name="Phunkhang P."/>
            <person name="Pierre F."/>
            <person name="Priest M."/>
            <person name="Raghuraman S."/>
            <person name="Rege F."/>
            <person name="Reyes R."/>
            <person name="Rise C."/>
            <person name="Rogov P."/>
            <person name="Ross K."/>
            <person name="Ryan E."/>
            <person name="Settipalli S."/>
            <person name="Shea T."/>
            <person name="Sherpa N."/>
            <person name="Shi L."/>
            <person name="Shih D."/>
            <person name="Sparrow T."/>
            <person name="Spaulding J."/>
            <person name="Stalker J."/>
            <person name="Stange-Thomann N."/>
            <person name="Stavropoulos S."/>
            <person name="Stone C."/>
            <person name="Strader C."/>
            <person name="Tesfaye S."/>
            <person name="Thomson T."/>
            <person name="Thoulutsang Y."/>
            <person name="Thoulutsang D."/>
            <person name="Topham K."/>
            <person name="Topping I."/>
            <person name="Tsamla T."/>
            <person name="Vassiliev H."/>
            <person name="Vo A."/>
            <person name="Wangchuk T."/>
            <person name="Wangdi T."/>
            <person name="Weiand M."/>
            <person name="Wilkinson J."/>
            <person name="Wilson A."/>
            <person name="Yadav S."/>
            <person name="Young G."/>
            <person name="Yu Q."/>
            <person name="Zembek L."/>
            <person name="Zhong D."/>
            <person name="Zimmer A."/>
            <person name="Zwirko Z."/>
            <person name="Jaffe D.B."/>
            <person name="Alvarez P."/>
            <person name="Brockman W."/>
            <person name="Butler J."/>
            <person name="Chin C."/>
            <person name="Gnerre S."/>
            <person name="Grabherr M."/>
            <person name="Kleber M."/>
            <person name="Mauceli E."/>
            <person name="MacCallum I."/>
        </authorList>
    </citation>
    <scope>NUCLEOTIDE SEQUENCE [LARGE SCALE GENOMIC DNA]</scope>
    <source>
        <strain evidence="3">MSH-3 / Tucson 14011-0111.49</strain>
    </source>
</reference>
<feature type="region of interest" description="Disordered" evidence="1">
    <location>
        <begin position="27"/>
        <end position="72"/>
    </location>
</feature>
<dbReference type="HOGENOM" id="CLU_2724893_0_0_1"/>
<evidence type="ECO:0000313" key="3">
    <source>
        <dbReference type="Proteomes" id="UP000008744"/>
    </source>
</evidence>
<keyword evidence="3" id="KW-1185">Reference proteome</keyword>
<accession>B4IRZ6</accession>
<protein>
    <submittedName>
        <fullName evidence="2">GL26940</fullName>
    </submittedName>
</protein>
<dbReference type="AlphaFoldDB" id="B4IRZ6"/>
<dbReference type="EMBL" id="CH697040">
    <property type="protein sequence ID" value="EDW39958.1"/>
    <property type="molecule type" value="Genomic_DNA"/>
</dbReference>
<organism evidence="3">
    <name type="scientific">Drosophila persimilis</name>
    <name type="common">Fruit fly</name>
    <dbReference type="NCBI Taxonomy" id="7234"/>
    <lineage>
        <taxon>Eukaryota</taxon>
        <taxon>Metazoa</taxon>
        <taxon>Ecdysozoa</taxon>
        <taxon>Arthropoda</taxon>
        <taxon>Hexapoda</taxon>
        <taxon>Insecta</taxon>
        <taxon>Pterygota</taxon>
        <taxon>Neoptera</taxon>
        <taxon>Endopterygota</taxon>
        <taxon>Diptera</taxon>
        <taxon>Brachycera</taxon>
        <taxon>Muscomorpha</taxon>
        <taxon>Ephydroidea</taxon>
        <taxon>Drosophilidae</taxon>
        <taxon>Drosophila</taxon>
        <taxon>Sophophora</taxon>
    </lineage>
</organism>
<gene>
    <name evidence="2" type="primary">Dper\GL26940</name>
    <name evidence="2" type="ORF">Dper_GL26940</name>
</gene>
<evidence type="ECO:0000313" key="2">
    <source>
        <dbReference type="EMBL" id="EDW39958.1"/>
    </source>
</evidence>
<name>B4IRZ6_DROPE</name>
<dbReference type="Proteomes" id="UP000008744">
    <property type="component" value="Unassembled WGS sequence"/>
</dbReference>
<sequence length="72" mass="8315">MKDELEAIKVTYNHRLWGKWKVKVTNSTRKRPREYEDDDFQGPGSGRRSGGPIPPPPRRGNSCRSRYEGLTV</sequence>
<proteinExistence type="predicted"/>
<evidence type="ECO:0000256" key="1">
    <source>
        <dbReference type="SAM" id="MobiDB-lite"/>
    </source>
</evidence>